<keyword evidence="2" id="KW-1185">Reference proteome</keyword>
<proteinExistence type="predicted"/>
<dbReference type="RefSeq" id="WP_344908100.1">
    <property type="nucleotide sequence ID" value="NZ_BAABAS010000035.1"/>
</dbReference>
<name>A0ABP8CRQ6_9ACTN</name>
<organism evidence="1 2">
    <name type="scientific">Actinomadura meridiana</name>
    <dbReference type="NCBI Taxonomy" id="559626"/>
    <lineage>
        <taxon>Bacteria</taxon>
        <taxon>Bacillati</taxon>
        <taxon>Actinomycetota</taxon>
        <taxon>Actinomycetes</taxon>
        <taxon>Streptosporangiales</taxon>
        <taxon>Thermomonosporaceae</taxon>
        <taxon>Actinomadura</taxon>
    </lineage>
</organism>
<evidence type="ECO:0000313" key="1">
    <source>
        <dbReference type="EMBL" id="GAA4242611.1"/>
    </source>
</evidence>
<accession>A0ABP8CRQ6</accession>
<dbReference type="Proteomes" id="UP001501710">
    <property type="component" value="Unassembled WGS sequence"/>
</dbReference>
<gene>
    <name evidence="1" type="ORF">GCM10022254_76250</name>
</gene>
<protein>
    <submittedName>
        <fullName evidence="1">Uncharacterized protein</fullName>
    </submittedName>
</protein>
<reference evidence="2" key="1">
    <citation type="journal article" date="2019" name="Int. J. Syst. Evol. Microbiol.">
        <title>The Global Catalogue of Microorganisms (GCM) 10K type strain sequencing project: providing services to taxonomists for standard genome sequencing and annotation.</title>
        <authorList>
            <consortium name="The Broad Institute Genomics Platform"/>
            <consortium name="The Broad Institute Genome Sequencing Center for Infectious Disease"/>
            <person name="Wu L."/>
            <person name="Ma J."/>
        </authorList>
    </citation>
    <scope>NUCLEOTIDE SEQUENCE [LARGE SCALE GENOMIC DNA]</scope>
    <source>
        <strain evidence="2">JCM 17440</strain>
    </source>
</reference>
<dbReference type="EMBL" id="BAABAS010000035">
    <property type="protein sequence ID" value="GAA4242611.1"/>
    <property type="molecule type" value="Genomic_DNA"/>
</dbReference>
<evidence type="ECO:0000313" key="2">
    <source>
        <dbReference type="Proteomes" id="UP001501710"/>
    </source>
</evidence>
<sequence>MRNNKRRPRPQHELHRQVRRARRVLRQADTLAPWLLIGDASDGPVIGALLDEAATAIYLAKQALVEEMGRTPQEGEQTELDLTAPVPRSAVCASCGHRSTDHTEGLRCPACRCTDFTEAEEEGR</sequence>
<comment type="caution">
    <text evidence="1">The sequence shown here is derived from an EMBL/GenBank/DDBJ whole genome shotgun (WGS) entry which is preliminary data.</text>
</comment>